<keyword evidence="3" id="KW-1185">Reference proteome</keyword>
<organism evidence="2 3">
    <name type="scientific">Hyalangium rubrum</name>
    <dbReference type="NCBI Taxonomy" id="3103134"/>
    <lineage>
        <taxon>Bacteria</taxon>
        <taxon>Pseudomonadati</taxon>
        <taxon>Myxococcota</taxon>
        <taxon>Myxococcia</taxon>
        <taxon>Myxococcales</taxon>
        <taxon>Cystobacterineae</taxon>
        <taxon>Archangiaceae</taxon>
        <taxon>Hyalangium</taxon>
    </lineage>
</organism>
<accession>A0ABU5H2X7</accession>
<dbReference type="Pfam" id="PF07969">
    <property type="entry name" value="Amidohydro_3"/>
    <property type="match status" value="2"/>
</dbReference>
<dbReference type="SUPFAM" id="SSF51556">
    <property type="entry name" value="Metallo-dependent hydrolases"/>
    <property type="match status" value="1"/>
</dbReference>
<evidence type="ECO:0000259" key="1">
    <source>
        <dbReference type="Pfam" id="PF07969"/>
    </source>
</evidence>
<protein>
    <submittedName>
        <fullName evidence="2">Amidohydrolase family protein</fullName>
    </submittedName>
</protein>
<evidence type="ECO:0000313" key="3">
    <source>
        <dbReference type="Proteomes" id="UP001291309"/>
    </source>
</evidence>
<dbReference type="Proteomes" id="UP001291309">
    <property type="component" value="Unassembled WGS sequence"/>
</dbReference>
<dbReference type="SUPFAM" id="SSF51338">
    <property type="entry name" value="Composite domain of metallo-dependent hydrolases"/>
    <property type="match status" value="1"/>
</dbReference>
<name>A0ABU5H2X7_9BACT</name>
<evidence type="ECO:0000313" key="2">
    <source>
        <dbReference type="EMBL" id="MDY7227807.1"/>
    </source>
</evidence>
<feature type="domain" description="Amidohydrolase 3" evidence="1">
    <location>
        <begin position="441"/>
        <end position="564"/>
    </location>
</feature>
<comment type="caution">
    <text evidence="2">The sequence shown here is derived from an EMBL/GenBank/DDBJ whole genome shotgun (WGS) entry which is preliminary data.</text>
</comment>
<dbReference type="PANTHER" id="PTHR11647:SF1">
    <property type="entry name" value="COLLAPSIN RESPONSE MEDIATOR PROTEIN"/>
    <property type="match status" value="1"/>
</dbReference>
<dbReference type="Gene3D" id="3.20.20.140">
    <property type="entry name" value="Metal-dependent hydrolases"/>
    <property type="match status" value="2"/>
</dbReference>
<reference evidence="2 3" key="1">
    <citation type="submission" date="2023-12" db="EMBL/GenBank/DDBJ databases">
        <title>the genome sequence of Hyalangium sp. s54d21.</title>
        <authorList>
            <person name="Zhang X."/>
        </authorList>
    </citation>
    <scope>NUCLEOTIDE SEQUENCE [LARGE SCALE GENOMIC DNA]</scope>
    <source>
        <strain evidence="3">s54d21</strain>
    </source>
</reference>
<dbReference type="PANTHER" id="PTHR11647">
    <property type="entry name" value="HYDRANTOINASE/DIHYDROPYRIMIDINASE FAMILY MEMBER"/>
    <property type="match status" value="1"/>
</dbReference>
<feature type="domain" description="Amidohydrolase 3" evidence="1">
    <location>
        <begin position="45"/>
        <end position="355"/>
    </location>
</feature>
<dbReference type="InterPro" id="IPR011059">
    <property type="entry name" value="Metal-dep_hydrolase_composite"/>
</dbReference>
<dbReference type="InterPro" id="IPR050378">
    <property type="entry name" value="Metallo-dep_Hydrolases_sf"/>
</dbReference>
<proteinExistence type="predicted"/>
<dbReference type="EMBL" id="JAXIVS010000004">
    <property type="protein sequence ID" value="MDY7227807.1"/>
    <property type="molecule type" value="Genomic_DNA"/>
</dbReference>
<gene>
    <name evidence="2" type="ORF">SYV04_15435</name>
</gene>
<sequence>MLDLLLEGGTVIDGTGAEPRTADVGIRDGRIVEVGRITEAARERVDATGAWVTPGFIDIHTHYDGQASWDETFSPSIHHGVTTVMMGNCGVGFAPVRPGGQQRLIHLMEGVEDIPGAVLAEGVRWDWESFPRYMEALAAIPHSLDFLAQVPHDPLRIYVMGERAAAKEAATPEDIAAMRGLLRAALEAGAAGFSTGRTDNHRTAEGLETPASEASAAELVGLAQAFQGLSHGVVQVVSDFDLLRDPGRFGAEFDLVEQLAGASGRPLSMTWLQRDPGGEQYEAMRTRVEAAVTRGLPLYLQAAARGIGVLLGLDASFHPFIGFPGYKELAALPVAERAAALREPARRARILAEQPERLAGDGTPIPPLVDILLRSIERISARMFPLGDRLNYEPTLADSFLMLAKRSGQPVLAVLYDYLCAGDGSNLIYFPIFNYNSGSLDVVRRMLDHPRVLAGLSDAGAHVGTVCDASFSTFLLTYWSRDRGSERLPLERSIELMTSRNARYLGLSDRGTIAPGLRADLNLIDPRRLALRRPELRRDLPVGGKRFVQTADGYLATFVAGQAVQRDGVVTPERPGRLVRLGHSK</sequence>
<dbReference type="InterPro" id="IPR032466">
    <property type="entry name" value="Metal_Hydrolase"/>
</dbReference>
<dbReference type="InterPro" id="IPR013108">
    <property type="entry name" value="Amidohydro_3"/>
</dbReference>
<dbReference type="RefSeq" id="WP_321546518.1">
    <property type="nucleotide sequence ID" value="NZ_JAXIVS010000004.1"/>
</dbReference>